<organism evidence="2 3">
    <name type="scientific">Acinetobacter apis</name>
    <dbReference type="NCBI Taxonomy" id="1229165"/>
    <lineage>
        <taxon>Bacteria</taxon>
        <taxon>Pseudomonadati</taxon>
        <taxon>Pseudomonadota</taxon>
        <taxon>Gammaproteobacteria</taxon>
        <taxon>Moraxellales</taxon>
        <taxon>Moraxellaceae</taxon>
        <taxon>Acinetobacter</taxon>
    </lineage>
</organism>
<dbReference type="InterPro" id="IPR029068">
    <property type="entry name" value="Glyas_Bleomycin-R_OHBP_Dase"/>
</dbReference>
<dbReference type="Proteomes" id="UP000243463">
    <property type="component" value="Unassembled WGS sequence"/>
</dbReference>
<proteinExistence type="predicted"/>
<evidence type="ECO:0000313" key="2">
    <source>
        <dbReference type="EMBL" id="SNQ28756.1"/>
    </source>
</evidence>
<dbReference type="OrthoDB" id="6909416at2"/>
<dbReference type="Pfam" id="PF00903">
    <property type="entry name" value="Glyoxalase"/>
    <property type="match status" value="1"/>
</dbReference>
<sequence>MITGIEGLKFGVEDRDLSHKFIDNFGLKQVDTHSDEVDVFSTQDGSRIYVYDKDNEQLPPAIESGSTLREVMWGVETDAHLAELKVRLKDVDGFSETAESVSCTDPNGLRITFAKSYVQPVEGLTSFGMNQYGKVDRVNEASPVYQQAEPVRIGHVVLFTPNLDEVQAFYTEKLGFYLSDAYNGRGAFMRCKEEGFHHDLFLLKLPHKPNPGLNHVAFVVRDIHEVIGGGINMNRKSWSSFIGPGRHPISSAYFWYVNSPLGGAFEYYTNEDYLTKDWQPRHVDYAVELFTEWAVDGGVDPTTRRQITQMIPG</sequence>
<dbReference type="AlphaFoldDB" id="A0A217EEX5"/>
<dbReference type="RefSeq" id="WP_088822783.1">
    <property type="nucleotide sequence ID" value="NZ_FZLN01000001.1"/>
</dbReference>
<keyword evidence="2" id="KW-0223">Dioxygenase</keyword>
<protein>
    <submittedName>
        <fullName evidence="2">Glyoxalase/Bleomycin resistance protein/Dioxygenase superfamily protein</fullName>
    </submittedName>
</protein>
<gene>
    <name evidence="2" type="ORF">SAMN05444584_0681</name>
</gene>
<dbReference type="EMBL" id="FZLN01000001">
    <property type="protein sequence ID" value="SNQ28756.1"/>
    <property type="molecule type" value="Genomic_DNA"/>
</dbReference>
<dbReference type="Gene3D" id="3.10.180.10">
    <property type="entry name" value="2,3-Dihydroxybiphenyl 1,2-Dioxygenase, domain 1"/>
    <property type="match status" value="1"/>
</dbReference>
<evidence type="ECO:0000313" key="3">
    <source>
        <dbReference type="Proteomes" id="UP000243463"/>
    </source>
</evidence>
<dbReference type="InterPro" id="IPR004360">
    <property type="entry name" value="Glyas_Fos-R_dOase_dom"/>
</dbReference>
<keyword evidence="2" id="KW-0560">Oxidoreductase</keyword>
<dbReference type="CDD" id="cd08343">
    <property type="entry name" value="ED_TypeI_classII_C"/>
    <property type="match status" value="1"/>
</dbReference>
<accession>A0A217EEX5</accession>
<name>A0A217EEX5_9GAMM</name>
<evidence type="ECO:0000259" key="1">
    <source>
        <dbReference type="PROSITE" id="PS51819"/>
    </source>
</evidence>
<dbReference type="SUPFAM" id="SSF54593">
    <property type="entry name" value="Glyoxalase/Bleomycin resistance protein/Dihydroxybiphenyl dioxygenase"/>
    <property type="match status" value="1"/>
</dbReference>
<dbReference type="GO" id="GO:0051213">
    <property type="term" value="F:dioxygenase activity"/>
    <property type="evidence" value="ECO:0007669"/>
    <property type="project" value="UniProtKB-KW"/>
</dbReference>
<dbReference type="InterPro" id="IPR037523">
    <property type="entry name" value="VOC_core"/>
</dbReference>
<reference evidence="3" key="1">
    <citation type="submission" date="2017-06" db="EMBL/GenBank/DDBJ databases">
        <authorList>
            <person name="Varghese N."/>
            <person name="Submissions S."/>
        </authorList>
    </citation>
    <scope>NUCLEOTIDE SEQUENCE [LARGE SCALE GENOMIC DNA]</scope>
    <source>
        <strain evidence="3">ANC 5114</strain>
    </source>
</reference>
<feature type="domain" description="VOC" evidence="1">
    <location>
        <begin position="152"/>
        <end position="270"/>
    </location>
</feature>
<dbReference type="PROSITE" id="PS51819">
    <property type="entry name" value="VOC"/>
    <property type="match status" value="1"/>
</dbReference>
<keyword evidence="3" id="KW-1185">Reference proteome</keyword>